<dbReference type="GO" id="GO:0006730">
    <property type="term" value="P:one-carbon metabolic process"/>
    <property type="evidence" value="ECO:0007669"/>
    <property type="project" value="UniProtKB-KW"/>
</dbReference>
<dbReference type="InterPro" id="IPR036565">
    <property type="entry name" value="Mur-like_cat_sf"/>
</dbReference>
<evidence type="ECO:0000256" key="5">
    <source>
        <dbReference type="ARBA" id="ARBA00022723"/>
    </source>
</evidence>
<dbReference type="FunFam" id="3.90.190.20:FF:000010">
    <property type="entry name" value="Dihydrofolate synthetase"/>
    <property type="match status" value="1"/>
</dbReference>
<proteinExistence type="inferred from homology"/>
<sequence length="406" mass="43495">MINLGLARIARLVERGDAFPWRAVHVAGTNGKGSICAYISALLTQVGGYSVGRFNSPHMIDRWDCITLNERTVHSSTFAAAEKDVLRRNDQLNIGASEFELLSATAFDLFRSSGVDFGVVEVGLGGRDDATNVLENKAVTVISKIGLDHQSFLGNTLADISLHKAGIMRQGVPCVVDASNPPTVLDAIHSHAKSVGTDIILASPSSDTRTQLSRQGFAPHQVQNLSCALEAFRVACPAKKSTPLSELLPVLERISWPGRLQTIDIGKIVDSSKSALLDGAHNVQSAEVLAQYVNAHVRNGNEPVTWVLAASAGKDVAGIFELLVKPQDRVAAVRFGPVEGMPWVTPEDPDLILKLAFDLGVDRSSLFNADADLRQALKWAASTGRGQPVVIAGSLYLAGDILRLLR</sequence>
<evidence type="ECO:0000256" key="1">
    <source>
        <dbReference type="ARBA" id="ARBA00005150"/>
    </source>
</evidence>
<dbReference type="SUPFAM" id="SSF53244">
    <property type="entry name" value="MurD-like peptide ligases, peptide-binding domain"/>
    <property type="match status" value="1"/>
</dbReference>
<evidence type="ECO:0000256" key="2">
    <source>
        <dbReference type="ARBA" id="ARBA00008276"/>
    </source>
</evidence>
<dbReference type="PANTHER" id="PTHR11136:SF0">
    <property type="entry name" value="DIHYDROFOLATE SYNTHETASE-RELATED"/>
    <property type="match status" value="1"/>
</dbReference>
<dbReference type="EMBL" id="CP034206">
    <property type="protein sequence ID" value="QBZ58713.1"/>
    <property type="molecule type" value="Genomic_DNA"/>
</dbReference>
<gene>
    <name evidence="9" type="ORF">PoMZ_03671</name>
</gene>
<dbReference type="GO" id="GO:0005739">
    <property type="term" value="C:mitochondrion"/>
    <property type="evidence" value="ECO:0007669"/>
    <property type="project" value="TreeGrafter"/>
</dbReference>
<dbReference type="GO" id="GO:0005829">
    <property type="term" value="C:cytosol"/>
    <property type="evidence" value="ECO:0007669"/>
    <property type="project" value="TreeGrafter"/>
</dbReference>
<dbReference type="AlphaFoldDB" id="A0A4P7N8A5"/>
<evidence type="ECO:0000256" key="8">
    <source>
        <dbReference type="ARBA" id="ARBA00022842"/>
    </source>
</evidence>
<dbReference type="Proteomes" id="UP000294847">
    <property type="component" value="Chromosome 3"/>
</dbReference>
<evidence type="ECO:0000256" key="4">
    <source>
        <dbReference type="ARBA" id="ARBA00022598"/>
    </source>
</evidence>
<dbReference type="GO" id="GO:0005524">
    <property type="term" value="F:ATP binding"/>
    <property type="evidence" value="ECO:0007669"/>
    <property type="project" value="UniProtKB-KW"/>
</dbReference>
<keyword evidence="8" id="KW-0460">Magnesium</keyword>
<evidence type="ECO:0000256" key="3">
    <source>
        <dbReference type="ARBA" id="ARBA00022563"/>
    </source>
</evidence>
<reference evidence="9 10" key="1">
    <citation type="journal article" date="2019" name="Mol. Biol. Evol.">
        <title>Blast fungal genomes show frequent chromosomal changes, gene gains and losses, and effector gene turnover.</title>
        <authorList>
            <person name="Gomez Luciano L.B."/>
            <person name="Jason Tsai I."/>
            <person name="Chuma I."/>
            <person name="Tosa Y."/>
            <person name="Chen Y.H."/>
            <person name="Li J.Y."/>
            <person name="Li M.Y."/>
            <person name="Jade Lu M.Y."/>
            <person name="Nakayashiki H."/>
            <person name="Li W.H."/>
        </authorList>
    </citation>
    <scope>NUCLEOTIDE SEQUENCE [LARGE SCALE GENOMIC DNA]</scope>
    <source>
        <strain evidence="9">MZ5-1-6</strain>
    </source>
</reference>
<dbReference type="UniPathway" id="UPA00850"/>
<dbReference type="SUPFAM" id="SSF53623">
    <property type="entry name" value="MurD-like peptide ligases, catalytic domain"/>
    <property type="match status" value="1"/>
</dbReference>
<evidence type="ECO:0008006" key="11">
    <source>
        <dbReference type="Google" id="ProtNLM"/>
    </source>
</evidence>
<organism evidence="9 10">
    <name type="scientific">Pyricularia oryzae</name>
    <name type="common">Rice blast fungus</name>
    <name type="synonym">Magnaporthe oryzae</name>
    <dbReference type="NCBI Taxonomy" id="318829"/>
    <lineage>
        <taxon>Eukaryota</taxon>
        <taxon>Fungi</taxon>
        <taxon>Dikarya</taxon>
        <taxon>Ascomycota</taxon>
        <taxon>Pezizomycotina</taxon>
        <taxon>Sordariomycetes</taxon>
        <taxon>Sordariomycetidae</taxon>
        <taxon>Magnaporthales</taxon>
        <taxon>Pyriculariaceae</taxon>
        <taxon>Pyricularia</taxon>
    </lineage>
</organism>
<dbReference type="GO" id="GO:0004326">
    <property type="term" value="F:tetrahydrofolylpolyglutamate synthase activity"/>
    <property type="evidence" value="ECO:0007669"/>
    <property type="project" value="InterPro"/>
</dbReference>
<dbReference type="GO" id="GO:0008841">
    <property type="term" value="F:dihydrofolate synthase activity"/>
    <property type="evidence" value="ECO:0007669"/>
    <property type="project" value="TreeGrafter"/>
</dbReference>
<dbReference type="InterPro" id="IPR018109">
    <property type="entry name" value="Folylpolyglutamate_synth_CS"/>
</dbReference>
<evidence type="ECO:0000256" key="7">
    <source>
        <dbReference type="ARBA" id="ARBA00022840"/>
    </source>
</evidence>
<dbReference type="PROSITE" id="PS01012">
    <property type="entry name" value="FOLYLPOLYGLU_SYNT_2"/>
    <property type="match status" value="1"/>
</dbReference>
<dbReference type="Gene3D" id="3.40.1190.10">
    <property type="entry name" value="Mur-like, catalytic domain"/>
    <property type="match status" value="1"/>
</dbReference>
<dbReference type="InterPro" id="IPR036615">
    <property type="entry name" value="Mur_ligase_C_dom_sf"/>
</dbReference>
<keyword evidence="6" id="KW-0547">Nucleotide-binding</keyword>
<keyword evidence="5" id="KW-0479">Metal-binding</keyword>
<comment type="similarity">
    <text evidence="2">Belongs to the folylpolyglutamate synthase family.</text>
</comment>
<keyword evidence="7" id="KW-0067">ATP-binding</keyword>
<evidence type="ECO:0000256" key="6">
    <source>
        <dbReference type="ARBA" id="ARBA00022741"/>
    </source>
</evidence>
<keyword evidence="4" id="KW-0436">Ligase</keyword>
<dbReference type="PANTHER" id="PTHR11136">
    <property type="entry name" value="FOLYLPOLYGLUTAMATE SYNTHASE-RELATED"/>
    <property type="match status" value="1"/>
</dbReference>
<evidence type="ECO:0000313" key="9">
    <source>
        <dbReference type="EMBL" id="QBZ58713.1"/>
    </source>
</evidence>
<dbReference type="Gene3D" id="3.90.190.20">
    <property type="entry name" value="Mur ligase, C-terminal domain"/>
    <property type="match status" value="1"/>
</dbReference>
<evidence type="ECO:0000313" key="10">
    <source>
        <dbReference type="Proteomes" id="UP000294847"/>
    </source>
</evidence>
<name>A0A4P7N8A5_PYROR</name>
<dbReference type="GO" id="GO:0046872">
    <property type="term" value="F:metal ion binding"/>
    <property type="evidence" value="ECO:0007669"/>
    <property type="project" value="UniProtKB-KW"/>
</dbReference>
<dbReference type="InterPro" id="IPR001645">
    <property type="entry name" value="Folylpolyglutamate_synth"/>
</dbReference>
<protein>
    <recommendedName>
        <fullName evidence="11">Dihydrofolate synthetase</fullName>
    </recommendedName>
</protein>
<accession>A0A4P7N8A5</accession>
<keyword evidence="3" id="KW-0554">One-carbon metabolism</keyword>
<comment type="pathway">
    <text evidence="1">Cofactor biosynthesis; tetrahydrofolylpolyglutamate biosynthesis.</text>
</comment>
<dbReference type="NCBIfam" id="TIGR01499">
    <property type="entry name" value="folC"/>
    <property type="match status" value="1"/>
</dbReference>